<dbReference type="AlphaFoldDB" id="W2RXP5"/>
<feature type="chain" id="PRO_5004823913" description="RTA1 domain-containing protein" evidence="7">
    <location>
        <begin position="21"/>
        <end position="462"/>
    </location>
</feature>
<dbReference type="PANTHER" id="PTHR31465:SF15">
    <property type="entry name" value="LIPID TRANSPORTER ATNI-RELATED"/>
    <property type="match status" value="1"/>
</dbReference>
<accession>W2RXP5</accession>
<feature type="transmembrane region" description="Helical" evidence="6">
    <location>
        <begin position="323"/>
        <end position="343"/>
    </location>
</feature>
<evidence type="ECO:0000313" key="9">
    <source>
        <dbReference type="Proteomes" id="UP000030752"/>
    </source>
</evidence>
<feature type="transmembrane region" description="Helical" evidence="6">
    <location>
        <begin position="285"/>
        <end position="303"/>
    </location>
</feature>
<dbReference type="RefSeq" id="XP_008715604.1">
    <property type="nucleotide sequence ID" value="XM_008717382.1"/>
</dbReference>
<organism evidence="8 9">
    <name type="scientific">Cyphellophora europaea (strain CBS 101466)</name>
    <name type="common">Phialophora europaea</name>
    <dbReference type="NCBI Taxonomy" id="1220924"/>
    <lineage>
        <taxon>Eukaryota</taxon>
        <taxon>Fungi</taxon>
        <taxon>Dikarya</taxon>
        <taxon>Ascomycota</taxon>
        <taxon>Pezizomycotina</taxon>
        <taxon>Eurotiomycetes</taxon>
        <taxon>Chaetothyriomycetidae</taxon>
        <taxon>Chaetothyriales</taxon>
        <taxon>Cyphellophoraceae</taxon>
        <taxon>Cyphellophora</taxon>
    </lineage>
</organism>
<keyword evidence="4 6" id="KW-0472">Membrane</keyword>
<dbReference type="OrthoDB" id="5384040at2759"/>
<dbReference type="VEuPathDB" id="FungiDB:HMPREF1541_03030"/>
<feature type="compositionally biased region" description="Basic and acidic residues" evidence="5">
    <location>
        <begin position="390"/>
        <end position="399"/>
    </location>
</feature>
<gene>
    <name evidence="8" type="ORF">HMPREF1541_03030</name>
</gene>
<dbReference type="HOGENOM" id="CLU_033465_4_0_1"/>
<comment type="subcellular location">
    <subcellularLocation>
        <location evidence="1">Membrane</location>
        <topology evidence="1">Multi-pass membrane protein</topology>
    </subcellularLocation>
</comment>
<keyword evidence="7" id="KW-0732">Signal</keyword>
<feature type="transmembrane region" description="Helical" evidence="6">
    <location>
        <begin position="96"/>
        <end position="117"/>
    </location>
</feature>
<keyword evidence="3 6" id="KW-1133">Transmembrane helix</keyword>
<evidence type="ECO:0000256" key="1">
    <source>
        <dbReference type="ARBA" id="ARBA00004141"/>
    </source>
</evidence>
<protein>
    <recommendedName>
        <fullName evidence="10">RTA1 domain-containing protein</fullName>
    </recommendedName>
</protein>
<keyword evidence="2 6" id="KW-0812">Transmembrane</keyword>
<reference evidence="8 9" key="1">
    <citation type="submission" date="2013-03" db="EMBL/GenBank/DDBJ databases">
        <title>The Genome Sequence of Phialophora europaea CBS 101466.</title>
        <authorList>
            <consortium name="The Broad Institute Genomics Platform"/>
            <person name="Cuomo C."/>
            <person name="de Hoog S."/>
            <person name="Gorbushina A."/>
            <person name="Walker B."/>
            <person name="Young S.K."/>
            <person name="Zeng Q."/>
            <person name="Gargeya S."/>
            <person name="Fitzgerald M."/>
            <person name="Haas B."/>
            <person name="Abouelleil A."/>
            <person name="Allen A.W."/>
            <person name="Alvarado L."/>
            <person name="Arachchi H.M."/>
            <person name="Berlin A.M."/>
            <person name="Chapman S.B."/>
            <person name="Gainer-Dewar J."/>
            <person name="Goldberg J."/>
            <person name="Griggs A."/>
            <person name="Gujja S."/>
            <person name="Hansen M."/>
            <person name="Howarth C."/>
            <person name="Imamovic A."/>
            <person name="Ireland A."/>
            <person name="Larimer J."/>
            <person name="McCowan C."/>
            <person name="Murphy C."/>
            <person name="Pearson M."/>
            <person name="Poon T.W."/>
            <person name="Priest M."/>
            <person name="Roberts A."/>
            <person name="Saif S."/>
            <person name="Shea T."/>
            <person name="Sisk P."/>
            <person name="Sykes S."/>
            <person name="Wortman J."/>
            <person name="Nusbaum C."/>
            <person name="Birren B."/>
        </authorList>
    </citation>
    <scope>NUCLEOTIDE SEQUENCE [LARGE SCALE GENOMIC DNA]</scope>
    <source>
        <strain evidence="8 9">CBS 101466</strain>
    </source>
</reference>
<name>W2RXP5_CYPE1</name>
<sequence length="462" mass="50483">MQLRSFFALLLATSSGFAAAFPTQTAIPSQALVPGPDPTPALELRAAAPSFTGVSITPVSIKSFSLSLDLPSSTCTQTIEPDRNGYVPPGTCGALWAYYPSFAAAVAFAVLFGALLIAHLGQAILYKKGFCWVITMASLWEFGSYGFRAAGSKNQQSNALATLAQILVLLAPIWVNAFAYMVFARIVHFFSPTKKVWKISPSILAFVFVTLDVLSFIIQLIGGGMAGPGSSPESQKKGIDIYMAGIGLQEAFIIFFLGLVIKFHFDQIRAEKNGRLAASRTRWKWITYALYACLAFITARIVFRLVEFSGGMDTDNPLPHNESYFYALEAVPMFLAILVWNLIHPGRYMNGPDAKLPPSWLSRKLCCCFHRKGKDGKGSHQRLNSTTADEEMKALRSRDPSPNPRGRTGEAAAFYYDAPSRGTSATRDPSMPAAPQRAGRDDSANPPSYEPYRPREFLGPQS</sequence>
<dbReference type="EMBL" id="KB822719">
    <property type="protein sequence ID" value="ETN41095.1"/>
    <property type="molecule type" value="Genomic_DNA"/>
</dbReference>
<evidence type="ECO:0008006" key="10">
    <source>
        <dbReference type="Google" id="ProtNLM"/>
    </source>
</evidence>
<feature type="transmembrane region" description="Helical" evidence="6">
    <location>
        <begin position="203"/>
        <end position="221"/>
    </location>
</feature>
<dbReference type="GeneID" id="19970369"/>
<evidence type="ECO:0000256" key="5">
    <source>
        <dbReference type="SAM" id="MobiDB-lite"/>
    </source>
</evidence>
<evidence type="ECO:0000256" key="6">
    <source>
        <dbReference type="SAM" id="Phobius"/>
    </source>
</evidence>
<dbReference type="eggNOG" id="ENOG502SKG2">
    <property type="taxonomic scope" value="Eukaryota"/>
</dbReference>
<evidence type="ECO:0000256" key="3">
    <source>
        <dbReference type="ARBA" id="ARBA00022989"/>
    </source>
</evidence>
<dbReference type="STRING" id="1220924.W2RXP5"/>
<dbReference type="PANTHER" id="PTHR31465">
    <property type="entry name" value="PROTEIN RTA1-RELATED"/>
    <property type="match status" value="1"/>
</dbReference>
<feature type="transmembrane region" description="Helical" evidence="6">
    <location>
        <begin position="241"/>
        <end position="265"/>
    </location>
</feature>
<feature type="signal peptide" evidence="7">
    <location>
        <begin position="1"/>
        <end position="20"/>
    </location>
</feature>
<evidence type="ECO:0000256" key="2">
    <source>
        <dbReference type="ARBA" id="ARBA00022692"/>
    </source>
</evidence>
<feature type="region of interest" description="Disordered" evidence="5">
    <location>
        <begin position="374"/>
        <end position="462"/>
    </location>
</feature>
<keyword evidence="9" id="KW-1185">Reference proteome</keyword>
<dbReference type="Proteomes" id="UP000030752">
    <property type="component" value="Unassembled WGS sequence"/>
</dbReference>
<evidence type="ECO:0000256" key="4">
    <source>
        <dbReference type="ARBA" id="ARBA00023136"/>
    </source>
</evidence>
<proteinExistence type="predicted"/>
<evidence type="ECO:0000256" key="7">
    <source>
        <dbReference type="SAM" id="SignalP"/>
    </source>
</evidence>
<evidence type="ECO:0000313" key="8">
    <source>
        <dbReference type="EMBL" id="ETN41095.1"/>
    </source>
</evidence>
<feature type="transmembrane region" description="Helical" evidence="6">
    <location>
        <begin position="159"/>
        <end position="183"/>
    </location>
</feature>
<dbReference type="InterPro" id="IPR007568">
    <property type="entry name" value="RTA1"/>
</dbReference>
<dbReference type="Pfam" id="PF04479">
    <property type="entry name" value="RTA1"/>
    <property type="match status" value="1"/>
</dbReference>
<dbReference type="InParanoid" id="W2RXP5"/>
<dbReference type="GO" id="GO:0016020">
    <property type="term" value="C:membrane"/>
    <property type="evidence" value="ECO:0007669"/>
    <property type="project" value="UniProtKB-SubCell"/>
</dbReference>
<feature type="transmembrane region" description="Helical" evidence="6">
    <location>
        <begin position="129"/>
        <end position="147"/>
    </location>
</feature>